<protein>
    <recommendedName>
        <fullName evidence="2">non-specific serine/threonine protein kinase</fullName>
        <ecNumber evidence="2">2.7.11.1</ecNumber>
    </recommendedName>
</protein>
<dbReference type="InterPro" id="IPR011009">
    <property type="entry name" value="Kinase-like_dom_sf"/>
</dbReference>
<keyword evidence="5 17" id="KW-0812">Transmembrane</keyword>
<dbReference type="Pfam" id="PF00069">
    <property type="entry name" value="Pkinase"/>
    <property type="match status" value="1"/>
</dbReference>
<dbReference type="AlphaFoldDB" id="A0A6P6GJR1"/>
<dbReference type="Gene3D" id="1.10.510.10">
    <property type="entry name" value="Transferase(Phosphotransferase) domain 1"/>
    <property type="match status" value="1"/>
</dbReference>
<feature type="region of interest" description="Disordered" evidence="16">
    <location>
        <begin position="621"/>
        <end position="642"/>
    </location>
</feature>
<dbReference type="GO" id="GO:0005524">
    <property type="term" value="F:ATP binding"/>
    <property type="evidence" value="ECO:0007669"/>
    <property type="project" value="UniProtKB-UniRule"/>
</dbReference>
<dbReference type="InterPro" id="IPR008271">
    <property type="entry name" value="Ser/Thr_kinase_AS"/>
</dbReference>
<feature type="compositionally biased region" description="Low complexity" evidence="16">
    <location>
        <begin position="626"/>
        <end position="642"/>
    </location>
</feature>
<feature type="domain" description="Protein kinase" evidence="18">
    <location>
        <begin position="342"/>
        <end position="616"/>
    </location>
</feature>
<evidence type="ECO:0000256" key="5">
    <source>
        <dbReference type="ARBA" id="ARBA00022692"/>
    </source>
</evidence>
<dbReference type="Pfam" id="PF13947">
    <property type="entry name" value="GUB_WAK_bind"/>
    <property type="match status" value="1"/>
</dbReference>
<dbReference type="KEGG" id="zju:112493224"/>
<dbReference type="EC" id="2.7.11.1" evidence="2"/>
<keyword evidence="11 17" id="KW-0472">Membrane</keyword>
<keyword evidence="6" id="KW-0732">Signal</keyword>
<dbReference type="GO" id="GO:0030247">
    <property type="term" value="F:polysaccharide binding"/>
    <property type="evidence" value="ECO:0007669"/>
    <property type="project" value="InterPro"/>
</dbReference>
<dbReference type="InterPro" id="IPR025287">
    <property type="entry name" value="WAK_GUB"/>
</dbReference>
<evidence type="ECO:0000256" key="10">
    <source>
        <dbReference type="ARBA" id="ARBA00022989"/>
    </source>
</evidence>
<evidence type="ECO:0000256" key="12">
    <source>
        <dbReference type="ARBA" id="ARBA00023180"/>
    </source>
</evidence>
<keyword evidence="10 17" id="KW-1133">Transmembrane helix</keyword>
<dbReference type="PANTHER" id="PTHR27009">
    <property type="entry name" value="RUST RESISTANCE KINASE LR10-RELATED"/>
    <property type="match status" value="1"/>
</dbReference>
<gene>
    <name evidence="20" type="primary">LOC112493224</name>
</gene>
<evidence type="ECO:0000313" key="20">
    <source>
        <dbReference type="RefSeq" id="XP_024934308.3"/>
    </source>
</evidence>
<organism evidence="19 20">
    <name type="scientific">Ziziphus jujuba</name>
    <name type="common">Chinese jujube</name>
    <name type="synonym">Ziziphus sativa</name>
    <dbReference type="NCBI Taxonomy" id="326968"/>
    <lineage>
        <taxon>Eukaryota</taxon>
        <taxon>Viridiplantae</taxon>
        <taxon>Streptophyta</taxon>
        <taxon>Embryophyta</taxon>
        <taxon>Tracheophyta</taxon>
        <taxon>Spermatophyta</taxon>
        <taxon>Magnoliopsida</taxon>
        <taxon>eudicotyledons</taxon>
        <taxon>Gunneridae</taxon>
        <taxon>Pentapetalae</taxon>
        <taxon>rosids</taxon>
        <taxon>fabids</taxon>
        <taxon>Rosales</taxon>
        <taxon>Rhamnaceae</taxon>
        <taxon>Paliureae</taxon>
        <taxon>Ziziphus</taxon>
    </lineage>
</organism>
<keyword evidence="3" id="KW-0723">Serine/threonine-protein kinase</keyword>
<feature type="transmembrane region" description="Helical" evidence="17">
    <location>
        <begin position="271"/>
        <end position="294"/>
    </location>
</feature>
<sequence>MNQNLFFFFFLFSPWILNLSMFTFFLLFSDINGAVNPSYQACSSIPRTCGDNQTISFPFYIQSQQESFCGYPGFELSCNGNGHPILNLSNDNYIIHQFSYQNQFLLVSNAAFSNPPESCIPPLQNLTLASEMLELPKQNQVFLLYNCRPPRVPKYEVGCSSKNQSNWVLGLSGNDSERVGNLSRSCGDGMKLVVAPVKEEYVNGNESGTGIREGVSRGLELKWKVNYDCKRCEKSGGICGFNSSISLYQCYCKDRPHRVRCHYDNGKGKSAVTAIVASTVAGIAALVVIVICCIRKIKFYNKPIFFWKKQNQTDRNVEAFLRTYGPVQVRRYSYLDVKKMTNSFKETLGHGGYGGVYKGYLKDGSPVAVKLLMESKGNGEEFVNEVSSISRTSHVNIVSLLGYCYESRKRALIYEFMPNGSLEKYIFNNNHPLEWETLFRISLGIARGLEYLHRGCNTPILHFDIKPHNILLDEDFSPKIADFGLARVCTRKESMISISNARGTAGYIAPEVFCKNFGGVSHKSDVYSYGMMVLDMVGGRENVNVGVEHQTSELYFPRWIYKRLELEEELGLQRIMNEVERIQVKKMIIVSLWCIQTDPSHRPAMREVIEMLEGSLDSLQMPPKPFSSSSSASPSNSSTFFA</sequence>
<dbReference type="SUPFAM" id="SSF56112">
    <property type="entry name" value="Protein kinase-like (PK-like)"/>
    <property type="match status" value="1"/>
</dbReference>
<dbReference type="Gene3D" id="3.30.200.20">
    <property type="entry name" value="Phosphorylase Kinase, domain 1"/>
    <property type="match status" value="1"/>
</dbReference>
<evidence type="ECO:0000256" key="16">
    <source>
        <dbReference type="SAM" id="MobiDB-lite"/>
    </source>
</evidence>
<dbReference type="InterPro" id="IPR045874">
    <property type="entry name" value="LRK10/LRL21-25-like"/>
</dbReference>
<evidence type="ECO:0000256" key="14">
    <source>
        <dbReference type="ARBA" id="ARBA00048679"/>
    </source>
</evidence>
<evidence type="ECO:0000259" key="18">
    <source>
        <dbReference type="PROSITE" id="PS50011"/>
    </source>
</evidence>
<keyword evidence="8" id="KW-0418">Kinase</keyword>
<keyword evidence="7 15" id="KW-0547">Nucleotide-binding</keyword>
<dbReference type="GO" id="GO:0004674">
    <property type="term" value="F:protein serine/threonine kinase activity"/>
    <property type="evidence" value="ECO:0007669"/>
    <property type="project" value="UniProtKB-KW"/>
</dbReference>
<evidence type="ECO:0000256" key="13">
    <source>
        <dbReference type="ARBA" id="ARBA00047899"/>
    </source>
</evidence>
<reference evidence="20" key="1">
    <citation type="submission" date="2025-08" db="UniProtKB">
        <authorList>
            <consortium name="RefSeq"/>
        </authorList>
    </citation>
    <scope>IDENTIFICATION</scope>
    <source>
        <tissue evidence="20">Seedling</tissue>
    </source>
</reference>
<evidence type="ECO:0000256" key="2">
    <source>
        <dbReference type="ARBA" id="ARBA00012513"/>
    </source>
</evidence>
<dbReference type="PROSITE" id="PS50011">
    <property type="entry name" value="PROTEIN_KINASE_DOM"/>
    <property type="match status" value="1"/>
</dbReference>
<evidence type="ECO:0000256" key="8">
    <source>
        <dbReference type="ARBA" id="ARBA00022777"/>
    </source>
</evidence>
<name>A0A6P6GJR1_ZIZJJ</name>
<evidence type="ECO:0000256" key="3">
    <source>
        <dbReference type="ARBA" id="ARBA00022527"/>
    </source>
</evidence>
<dbReference type="GO" id="GO:0016020">
    <property type="term" value="C:membrane"/>
    <property type="evidence" value="ECO:0007669"/>
    <property type="project" value="UniProtKB-SubCell"/>
</dbReference>
<comment type="catalytic activity">
    <reaction evidence="13">
        <text>L-threonyl-[protein] + ATP = O-phospho-L-threonyl-[protein] + ADP + H(+)</text>
        <dbReference type="Rhea" id="RHEA:46608"/>
        <dbReference type="Rhea" id="RHEA-COMP:11060"/>
        <dbReference type="Rhea" id="RHEA-COMP:11605"/>
        <dbReference type="ChEBI" id="CHEBI:15378"/>
        <dbReference type="ChEBI" id="CHEBI:30013"/>
        <dbReference type="ChEBI" id="CHEBI:30616"/>
        <dbReference type="ChEBI" id="CHEBI:61977"/>
        <dbReference type="ChEBI" id="CHEBI:456216"/>
        <dbReference type="EC" id="2.7.11.1"/>
    </reaction>
</comment>
<evidence type="ECO:0000256" key="17">
    <source>
        <dbReference type="SAM" id="Phobius"/>
    </source>
</evidence>
<dbReference type="InterPro" id="IPR000719">
    <property type="entry name" value="Prot_kinase_dom"/>
</dbReference>
<dbReference type="GeneID" id="112493224"/>
<evidence type="ECO:0000256" key="7">
    <source>
        <dbReference type="ARBA" id="ARBA00022741"/>
    </source>
</evidence>
<feature type="binding site" evidence="15">
    <location>
        <position position="370"/>
    </location>
    <ligand>
        <name>ATP</name>
        <dbReference type="ChEBI" id="CHEBI:30616"/>
    </ligand>
</feature>
<keyword evidence="4" id="KW-0808">Transferase</keyword>
<keyword evidence="12" id="KW-0325">Glycoprotein</keyword>
<dbReference type="Pfam" id="PF14380">
    <property type="entry name" value="WAK_assoc"/>
    <property type="match status" value="1"/>
</dbReference>
<keyword evidence="9 15" id="KW-0067">ATP-binding</keyword>
<dbReference type="Proteomes" id="UP001652623">
    <property type="component" value="Chromosome 12"/>
</dbReference>
<evidence type="ECO:0000313" key="19">
    <source>
        <dbReference type="Proteomes" id="UP001652623"/>
    </source>
</evidence>
<dbReference type="InterPro" id="IPR017441">
    <property type="entry name" value="Protein_kinase_ATP_BS"/>
</dbReference>
<comment type="subcellular location">
    <subcellularLocation>
        <location evidence="1">Membrane</location>
        <topology evidence="1">Single-pass type I membrane protein</topology>
    </subcellularLocation>
</comment>
<feature type="transmembrane region" description="Helical" evidence="17">
    <location>
        <begin position="7"/>
        <end position="28"/>
    </location>
</feature>
<proteinExistence type="predicted"/>
<dbReference type="InParanoid" id="A0A6P6GJR1"/>
<dbReference type="PROSITE" id="PS00107">
    <property type="entry name" value="PROTEIN_KINASE_ATP"/>
    <property type="match status" value="1"/>
</dbReference>
<dbReference type="RefSeq" id="XP_024934308.3">
    <property type="nucleotide sequence ID" value="XM_025078540.3"/>
</dbReference>
<evidence type="ECO:0000256" key="15">
    <source>
        <dbReference type="PROSITE-ProRule" id="PRU10141"/>
    </source>
</evidence>
<accession>A0A6P6GJR1</accession>
<comment type="catalytic activity">
    <reaction evidence="14">
        <text>L-seryl-[protein] + ATP = O-phospho-L-seryl-[protein] + ADP + H(+)</text>
        <dbReference type="Rhea" id="RHEA:17989"/>
        <dbReference type="Rhea" id="RHEA-COMP:9863"/>
        <dbReference type="Rhea" id="RHEA-COMP:11604"/>
        <dbReference type="ChEBI" id="CHEBI:15378"/>
        <dbReference type="ChEBI" id="CHEBI:29999"/>
        <dbReference type="ChEBI" id="CHEBI:30616"/>
        <dbReference type="ChEBI" id="CHEBI:83421"/>
        <dbReference type="ChEBI" id="CHEBI:456216"/>
        <dbReference type="EC" id="2.7.11.1"/>
    </reaction>
</comment>
<evidence type="ECO:0000256" key="1">
    <source>
        <dbReference type="ARBA" id="ARBA00004479"/>
    </source>
</evidence>
<dbReference type="SMART" id="SM00220">
    <property type="entry name" value="S_TKc"/>
    <property type="match status" value="1"/>
</dbReference>
<keyword evidence="19" id="KW-1185">Reference proteome</keyword>
<evidence type="ECO:0000256" key="11">
    <source>
        <dbReference type="ARBA" id="ARBA00023136"/>
    </source>
</evidence>
<dbReference type="InterPro" id="IPR032872">
    <property type="entry name" value="WAK_assoc_C"/>
</dbReference>
<dbReference type="PROSITE" id="PS00108">
    <property type="entry name" value="PROTEIN_KINASE_ST"/>
    <property type="match status" value="1"/>
</dbReference>
<evidence type="ECO:0000256" key="6">
    <source>
        <dbReference type="ARBA" id="ARBA00022729"/>
    </source>
</evidence>
<evidence type="ECO:0000256" key="9">
    <source>
        <dbReference type="ARBA" id="ARBA00022840"/>
    </source>
</evidence>
<evidence type="ECO:0000256" key="4">
    <source>
        <dbReference type="ARBA" id="ARBA00022679"/>
    </source>
</evidence>